<dbReference type="InterPro" id="IPR037844">
    <property type="entry name" value="PH_ASAP"/>
</dbReference>
<evidence type="ECO:0000256" key="5">
    <source>
        <dbReference type="ARBA" id="ARBA00022737"/>
    </source>
</evidence>
<dbReference type="InterPro" id="IPR043593">
    <property type="entry name" value="ASAP"/>
</dbReference>
<dbReference type="SUPFAM" id="SSF103657">
    <property type="entry name" value="BAR/IMD domain-like"/>
    <property type="match status" value="1"/>
</dbReference>
<evidence type="ECO:0000256" key="6">
    <source>
        <dbReference type="ARBA" id="ARBA00022833"/>
    </source>
</evidence>
<feature type="compositionally biased region" description="Low complexity" evidence="10">
    <location>
        <begin position="698"/>
        <end position="708"/>
    </location>
</feature>
<dbReference type="PANTHER" id="PTHR45854:SF3">
    <property type="entry name" value="ARFGAP WITH SH3 DOMAIN, ANK REPEAT AND PH DOMAIN-CONTAINING PROTEIN"/>
    <property type="match status" value="1"/>
</dbReference>
<dbReference type="InterPro" id="IPR004148">
    <property type="entry name" value="BAR_dom"/>
</dbReference>
<dbReference type="GeneID" id="103512657"/>
<proteinExistence type="predicted"/>
<dbReference type="InterPro" id="IPR038508">
    <property type="entry name" value="ArfGAP_dom_sf"/>
</dbReference>
<feature type="compositionally biased region" description="Low complexity" evidence="10">
    <location>
        <begin position="530"/>
        <end position="554"/>
    </location>
</feature>
<dbReference type="SUPFAM" id="SSF57863">
    <property type="entry name" value="ArfGap/RecO-like zinc finger"/>
    <property type="match status" value="1"/>
</dbReference>
<name>A0A3Q0J002_DIACI</name>
<dbReference type="RefSeq" id="XP_026681789.1">
    <property type="nucleotide sequence ID" value="XM_026825988.1"/>
</dbReference>
<dbReference type="Pfam" id="PF00018">
    <property type="entry name" value="SH3_1"/>
    <property type="match status" value="1"/>
</dbReference>
<dbReference type="PRINTS" id="PR00452">
    <property type="entry name" value="SH3DOMAIN"/>
</dbReference>
<dbReference type="PROSITE" id="PS50003">
    <property type="entry name" value="PH_DOMAIN"/>
    <property type="match status" value="1"/>
</dbReference>
<dbReference type="PROSITE" id="PS50115">
    <property type="entry name" value="ARFGAP"/>
    <property type="match status" value="1"/>
</dbReference>
<evidence type="ECO:0000256" key="10">
    <source>
        <dbReference type="SAM" id="MobiDB-lite"/>
    </source>
</evidence>
<dbReference type="SUPFAM" id="SSF50729">
    <property type="entry name" value="PH domain-like"/>
    <property type="match status" value="1"/>
</dbReference>
<dbReference type="CDD" id="cd13251">
    <property type="entry name" value="PH_ASAP"/>
    <property type="match status" value="1"/>
</dbReference>
<reference evidence="15" key="1">
    <citation type="submission" date="2025-08" db="UniProtKB">
        <authorList>
            <consortium name="RefSeq"/>
        </authorList>
    </citation>
    <scope>IDENTIFICATION</scope>
</reference>
<evidence type="ECO:0000256" key="9">
    <source>
        <dbReference type="PROSITE-ProRule" id="PRU00288"/>
    </source>
</evidence>
<dbReference type="CTD" id="35783"/>
<dbReference type="PRINTS" id="PR00405">
    <property type="entry name" value="REVINTRACTNG"/>
</dbReference>
<dbReference type="InterPro" id="IPR001164">
    <property type="entry name" value="ArfGAP_dom"/>
</dbReference>
<evidence type="ECO:0000256" key="4">
    <source>
        <dbReference type="ARBA" id="ARBA00022723"/>
    </source>
</evidence>
<evidence type="ECO:0000259" key="12">
    <source>
        <dbReference type="PROSITE" id="PS50003"/>
    </source>
</evidence>
<dbReference type="InterPro" id="IPR011993">
    <property type="entry name" value="PH-like_dom_sf"/>
</dbReference>
<keyword evidence="6" id="KW-0862">Zinc</keyword>
<evidence type="ECO:0000256" key="1">
    <source>
        <dbReference type="ARBA" id="ARBA00004496"/>
    </source>
</evidence>
<keyword evidence="9" id="KW-0863">Zinc-finger</keyword>
<evidence type="ECO:0000313" key="15">
    <source>
        <dbReference type="RefSeq" id="XP_026681789.1"/>
    </source>
</evidence>
<evidence type="ECO:0000256" key="8">
    <source>
        <dbReference type="PROSITE-ProRule" id="PRU00192"/>
    </source>
</evidence>
<dbReference type="SMART" id="SM00105">
    <property type="entry name" value="ArfGap"/>
    <property type="match status" value="1"/>
</dbReference>
<dbReference type="Pfam" id="PF16746">
    <property type="entry name" value="BAR_3"/>
    <property type="match status" value="1"/>
</dbReference>
<evidence type="ECO:0000313" key="14">
    <source>
        <dbReference type="Proteomes" id="UP000079169"/>
    </source>
</evidence>
<dbReference type="Pfam" id="PF00169">
    <property type="entry name" value="PH"/>
    <property type="match status" value="1"/>
</dbReference>
<keyword evidence="2 8" id="KW-0728">SH3 domain</keyword>
<accession>A0A3Q0J002</accession>
<keyword evidence="5" id="KW-0677">Repeat</keyword>
<dbReference type="Gene3D" id="1.10.220.150">
    <property type="entry name" value="Arf GTPase activating protein"/>
    <property type="match status" value="1"/>
</dbReference>
<keyword evidence="4" id="KW-0479">Metal-binding</keyword>
<dbReference type="InterPro" id="IPR001452">
    <property type="entry name" value="SH3_domain"/>
</dbReference>
<comment type="subcellular location">
    <subcellularLocation>
        <location evidence="1">Cytoplasm</location>
    </subcellularLocation>
</comment>
<dbReference type="SUPFAM" id="SSF50044">
    <property type="entry name" value="SH3-domain"/>
    <property type="match status" value="1"/>
</dbReference>
<dbReference type="InterPro" id="IPR001849">
    <property type="entry name" value="PH_domain"/>
</dbReference>
<keyword evidence="7" id="KW-0040">ANK repeat</keyword>
<feature type="domain" description="SH3" evidence="11">
    <location>
        <begin position="755"/>
        <end position="819"/>
    </location>
</feature>
<dbReference type="InterPro" id="IPR037278">
    <property type="entry name" value="ARFGAP/RecO"/>
</dbReference>
<evidence type="ECO:0000259" key="13">
    <source>
        <dbReference type="PROSITE" id="PS50115"/>
    </source>
</evidence>
<dbReference type="Gene3D" id="1.25.40.950">
    <property type="match status" value="1"/>
</dbReference>
<dbReference type="SMART" id="SM00233">
    <property type="entry name" value="PH"/>
    <property type="match status" value="1"/>
</dbReference>
<dbReference type="PROSITE" id="PS50002">
    <property type="entry name" value="SH3"/>
    <property type="match status" value="1"/>
</dbReference>
<evidence type="ECO:0000256" key="2">
    <source>
        <dbReference type="ARBA" id="ARBA00022443"/>
    </source>
</evidence>
<dbReference type="Gene3D" id="1.20.1270.60">
    <property type="entry name" value="Arfaptin homology (AH) domain/BAR domain"/>
    <property type="match status" value="1"/>
</dbReference>
<evidence type="ECO:0000259" key="11">
    <source>
        <dbReference type="PROSITE" id="PS50002"/>
    </source>
</evidence>
<dbReference type="Proteomes" id="UP000079169">
    <property type="component" value="Unplaced"/>
</dbReference>
<organism evidence="14 15">
    <name type="scientific">Diaphorina citri</name>
    <name type="common">Asian citrus psyllid</name>
    <dbReference type="NCBI Taxonomy" id="121845"/>
    <lineage>
        <taxon>Eukaryota</taxon>
        <taxon>Metazoa</taxon>
        <taxon>Ecdysozoa</taxon>
        <taxon>Arthropoda</taxon>
        <taxon>Hexapoda</taxon>
        <taxon>Insecta</taxon>
        <taxon>Pterygota</taxon>
        <taxon>Neoptera</taxon>
        <taxon>Paraneoptera</taxon>
        <taxon>Hemiptera</taxon>
        <taxon>Sternorrhyncha</taxon>
        <taxon>Psylloidea</taxon>
        <taxon>Psyllidae</taxon>
        <taxon>Diaphorininae</taxon>
        <taxon>Diaphorina</taxon>
    </lineage>
</organism>
<dbReference type="GO" id="GO:0005737">
    <property type="term" value="C:cytoplasm"/>
    <property type="evidence" value="ECO:0007669"/>
    <property type="project" value="UniProtKB-SubCell"/>
</dbReference>
<feature type="compositionally biased region" description="Low complexity" evidence="10">
    <location>
        <begin position="563"/>
        <end position="588"/>
    </location>
</feature>
<dbReference type="GO" id="GO:0008270">
    <property type="term" value="F:zinc ion binding"/>
    <property type="evidence" value="ECO:0007669"/>
    <property type="project" value="UniProtKB-KW"/>
</dbReference>
<protein>
    <submittedName>
        <fullName evidence="15">ArfGAP with SH3 domain, ANK repeat and PH domain-containing protein</fullName>
    </submittedName>
</protein>
<evidence type="ECO:0000256" key="3">
    <source>
        <dbReference type="ARBA" id="ARBA00022490"/>
    </source>
</evidence>
<keyword evidence="3" id="KW-0963">Cytoplasm</keyword>
<dbReference type="CDD" id="cd07604">
    <property type="entry name" value="BAR_ASAPs"/>
    <property type="match status" value="1"/>
</dbReference>
<feature type="region of interest" description="Disordered" evidence="10">
    <location>
        <begin position="513"/>
        <end position="756"/>
    </location>
</feature>
<sequence>MPGLIGVNEFVEETREDYNSPTTSTFVSRMPQCRRTVASLEETLDYDRDGVTKMRKAIKSIHNSGNSHVDNEMYFSRVLDKLGDYAVNKDQEPDIGAAFLKFAVVTKELSALMKTLMQNINNIVMFPLETLLKGDLRGVRGDLKRPFDKAWKDYEAKYTKIEKEKKAQAKEAGLIRTEVKPAEIADELDKERKMFQLHMCERLRKLNSEKVKPKNGDPCARLGVQLSLFSGFVSVDLSTHLLKKSEGKMRRVWQKRKCCVQADGFLDICHGDETKPPTRVNLLTCQIKPVPDDKRCFDLVSCNRTYHFQAEDDSDQKAWLSVLVNCKESALLRAFDDSGKAGGGNNNNTNPSLLELQQTIIKHLTRLPGNDRCCDCNSTNDATWLCTNFGVVVCIECSGIHRDLGVHISRIQSLTLDNIGTSQLIIARHMSNPGFNEVMEAKLNIANKPNASSTMEERCEYIRAKYVEKKYVVRTCQDEKDLLSDLEHAVNNKDLYHLLQVWGEGGDLSAPLPNSNGCVTPERKQLTSHSRPSSYTESPRSRSSTCESNSKSNSYRQMPPPSSSVSAPSSAKKLTSGSSSLSISGLGTLKKRTAPLPPQYNSYGTLPGNHHARSPSDPHGYHTMNVHKRSPSSDSTKAIHLAGAKLVIPPGEIPTLKPTGASSLDKSGNIKRPQGPPPPAPAQSRISNGQPSDAYRVSSESLSSLASETEAHQLSNPVPPPRKPYFYCPLEQQPASGEGRGGTFPPPSSSPLNPSSLPRCRALYDCSADNEDELSFKEGDILCVLSSCPDDDNWMEGMLEADPNSRGMFPISFVQMLPTQTGSSGES</sequence>
<evidence type="ECO:0000256" key="7">
    <source>
        <dbReference type="ARBA" id="ARBA00023043"/>
    </source>
</evidence>
<dbReference type="SUPFAM" id="SSF48403">
    <property type="entry name" value="Ankyrin repeat"/>
    <property type="match status" value="1"/>
</dbReference>
<dbReference type="InterPro" id="IPR036028">
    <property type="entry name" value="SH3-like_dom_sf"/>
</dbReference>
<dbReference type="FunFam" id="2.30.29.30:FF:000322">
    <property type="entry name" value="Uncharacterized protein, isoform B"/>
    <property type="match status" value="1"/>
</dbReference>
<gene>
    <name evidence="15" type="primary">LOC103512657</name>
</gene>
<dbReference type="InterPro" id="IPR027267">
    <property type="entry name" value="AH/BAR_dom_sf"/>
</dbReference>
<dbReference type="PaxDb" id="121845-A0A3Q0J002"/>
<dbReference type="InterPro" id="IPR036770">
    <property type="entry name" value="Ankyrin_rpt-contain_sf"/>
</dbReference>
<dbReference type="GO" id="GO:0005096">
    <property type="term" value="F:GTPase activator activity"/>
    <property type="evidence" value="ECO:0007669"/>
    <property type="project" value="InterPro"/>
</dbReference>
<dbReference type="PANTHER" id="PTHR45854">
    <property type="entry name" value="ASAP FAMILY MEMBER"/>
    <property type="match status" value="1"/>
</dbReference>
<dbReference type="AlphaFoldDB" id="A0A3Q0J002"/>
<dbReference type="STRING" id="121845.A0A3Q0J002"/>
<keyword evidence="14" id="KW-1185">Reference proteome</keyword>
<dbReference type="SMART" id="SM00326">
    <property type="entry name" value="SH3"/>
    <property type="match status" value="1"/>
</dbReference>
<dbReference type="Pfam" id="PF01412">
    <property type="entry name" value="ArfGap"/>
    <property type="match status" value="1"/>
</dbReference>
<dbReference type="Gene3D" id="2.30.30.40">
    <property type="entry name" value="SH3 Domains"/>
    <property type="match status" value="1"/>
</dbReference>
<dbReference type="KEGG" id="dci:103512657"/>
<feature type="domain" description="PH" evidence="12">
    <location>
        <begin position="234"/>
        <end position="328"/>
    </location>
</feature>
<dbReference type="CDD" id="cd08834">
    <property type="entry name" value="ArfGap_ASAP"/>
    <property type="match status" value="1"/>
</dbReference>
<feature type="domain" description="Arf-GAP" evidence="13">
    <location>
        <begin position="358"/>
        <end position="479"/>
    </location>
</feature>
<dbReference type="Gene3D" id="2.30.29.30">
    <property type="entry name" value="Pleckstrin-homology domain (PH domain)/Phosphotyrosine-binding domain (PTB)"/>
    <property type="match status" value="1"/>
</dbReference>